<dbReference type="Gene3D" id="1.10.10.10">
    <property type="entry name" value="Winged helix-like DNA-binding domain superfamily/Winged helix DNA-binding domain"/>
    <property type="match status" value="1"/>
</dbReference>
<keyword evidence="2" id="KW-0238">DNA-binding</keyword>
<dbReference type="Proteomes" id="UP001310386">
    <property type="component" value="Unassembled WGS sequence"/>
</dbReference>
<organism evidence="7 8">
    <name type="scientific">Ferviditalea candida</name>
    <dbReference type="NCBI Taxonomy" id="3108399"/>
    <lineage>
        <taxon>Bacteria</taxon>
        <taxon>Bacillati</taxon>
        <taxon>Bacillota</taxon>
        <taxon>Bacilli</taxon>
        <taxon>Bacillales</taxon>
        <taxon>Paenibacillaceae</taxon>
        <taxon>Ferviditalea</taxon>
    </lineage>
</organism>
<protein>
    <submittedName>
        <fullName evidence="7">Crp/Fnr family transcriptional regulator</fullName>
    </submittedName>
</protein>
<dbReference type="SUPFAM" id="SSF46785">
    <property type="entry name" value="Winged helix' DNA-binding domain"/>
    <property type="match status" value="1"/>
</dbReference>
<dbReference type="InterPro" id="IPR012318">
    <property type="entry name" value="HTH_CRP"/>
</dbReference>
<keyword evidence="3" id="KW-0010">Activator</keyword>
<feature type="domain" description="Cyclic nucleotide-binding" evidence="5">
    <location>
        <begin position="22"/>
        <end position="142"/>
    </location>
</feature>
<keyword evidence="8" id="KW-1185">Reference proteome</keyword>
<dbReference type="InterPro" id="IPR036388">
    <property type="entry name" value="WH-like_DNA-bd_sf"/>
</dbReference>
<dbReference type="PANTHER" id="PTHR24567:SF28">
    <property type="entry name" value="LISTERIOLYSIN REGULATORY PROTEIN"/>
    <property type="match status" value="1"/>
</dbReference>
<dbReference type="InterPro" id="IPR014710">
    <property type="entry name" value="RmlC-like_jellyroll"/>
</dbReference>
<sequence>MLMTFEYQTCHNESSCIRRVPVFQGLSDEEIMALHKVTKSRSYGKGNFVFREGEQSETLFVLNRGTVKIVKISDEGKEQIIRLLFPGDFFGLFALLQEKIHYADAEVLETAEVCLIQKKDFKAIIESNPHMAYRFMLAISERLQQADEWIGTFSLLEVERRLAKMLLAFYNRSKAPIVQLPVPKKELAALLGTTPETLSRKLAHFESLNILSLKNRKEIRILDADELSRYTK</sequence>
<dbReference type="PROSITE" id="PS51063">
    <property type="entry name" value="HTH_CRP_2"/>
    <property type="match status" value="1"/>
</dbReference>
<dbReference type="SMART" id="SM00100">
    <property type="entry name" value="cNMP"/>
    <property type="match status" value="1"/>
</dbReference>
<keyword evidence="4" id="KW-0804">Transcription</keyword>
<gene>
    <name evidence="7" type="ORF">VF724_20525</name>
</gene>
<dbReference type="SUPFAM" id="SSF51206">
    <property type="entry name" value="cAMP-binding domain-like"/>
    <property type="match status" value="1"/>
</dbReference>
<dbReference type="InterPro" id="IPR000595">
    <property type="entry name" value="cNMP-bd_dom"/>
</dbReference>
<evidence type="ECO:0000256" key="2">
    <source>
        <dbReference type="ARBA" id="ARBA00023125"/>
    </source>
</evidence>
<evidence type="ECO:0000256" key="3">
    <source>
        <dbReference type="ARBA" id="ARBA00023159"/>
    </source>
</evidence>
<name>A0ABU5ZP01_9BACL</name>
<proteinExistence type="predicted"/>
<evidence type="ECO:0000259" key="6">
    <source>
        <dbReference type="PROSITE" id="PS51063"/>
    </source>
</evidence>
<feature type="domain" description="HTH crp-type" evidence="6">
    <location>
        <begin position="156"/>
        <end position="225"/>
    </location>
</feature>
<dbReference type="PANTHER" id="PTHR24567">
    <property type="entry name" value="CRP FAMILY TRANSCRIPTIONAL REGULATORY PROTEIN"/>
    <property type="match status" value="1"/>
</dbReference>
<dbReference type="InterPro" id="IPR018490">
    <property type="entry name" value="cNMP-bd_dom_sf"/>
</dbReference>
<dbReference type="PROSITE" id="PS50042">
    <property type="entry name" value="CNMP_BINDING_3"/>
    <property type="match status" value="1"/>
</dbReference>
<evidence type="ECO:0000313" key="8">
    <source>
        <dbReference type="Proteomes" id="UP001310386"/>
    </source>
</evidence>
<evidence type="ECO:0000259" key="5">
    <source>
        <dbReference type="PROSITE" id="PS50042"/>
    </source>
</evidence>
<comment type="caution">
    <text evidence="7">The sequence shown here is derived from an EMBL/GenBank/DDBJ whole genome shotgun (WGS) entry which is preliminary data.</text>
</comment>
<dbReference type="Gene3D" id="2.60.120.10">
    <property type="entry name" value="Jelly Rolls"/>
    <property type="match status" value="1"/>
</dbReference>
<evidence type="ECO:0000256" key="1">
    <source>
        <dbReference type="ARBA" id="ARBA00023015"/>
    </source>
</evidence>
<dbReference type="InterPro" id="IPR036390">
    <property type="entry name" value="WH_DNA-bd_sf"/>
</dbReference>
<dbReference type="Pfam" id="PF00027">
    <property type="entry name" value="cNMP_binding"/>
    <property type="match status" value="1"/>
</dbReference>
<dbReference type="Pfam" id="PF13545">
    <property type="entry name" value="HTH_Crp_2"/>
    <property type="match status" value="1"/>
</dbReference>
<evidence type="ECO:0000256" key="4">
    <source>
        <dbReference type="ARBA" id="ARBA00023163"/>
    </source>
</evidence>
<keyword evidence="1" id="KW-0805">Transcription regulation</keyword>
<accession>A0ABU5ZP01</accession>
<dbReference type="InterPro" id="IPR050397">
    <property type="entry name" value="Env_Response_Regulators"/>
</dbReference>
<dbReference type="SMART" id="SM00419">
    <property type="entry name" value="HTH_CRP"/>
    <property type="match status" value="1"/>
</dbReference>
<reference evidence="7" key="1">
    <citation type="submission" date="2023-12" db="EMBL/GenBank/DDBJ databases">
        <title>Fervidustalea candida gen. nov., sp. nov., a novel member of the family Paenibacillaceae isolated from a geothermal area.</title>
        <authorList>
            <person name="Li W.-J."/>
            <person name="Jiao J.-Y."/>
            <person name="Chen Y."/>
        </authorList>
    </citation>
    <scope>NUCLEOTIDE SEQUENCE</scope>
    <source>
        <strain evidence="7">SYSU GA230002</strain>
    </source>
</reference>
<dbReference type="CDD" id="cd00038">
    <property type="entry name" value="CAP_ED"/>
    <property type="match status" value="1"/>
</dbReference>
<evidence type="ECO:0000313" key="7">
    <source>
        <dbReference type="EMBL" id="MEB3104002.1"/>
    </source>
</evidence>
<dbReference type="EMBL" id="JAYJLD010000065">
    <property type="protein sequence ID" value="MEB3104002.1"/>
    <property type="molecule type" value="Genomic_DNA"/>
</dbReference>